<sequence length="85" mass="8444">MATLGGARLTTCNDRCGCPTPCPGGLSCRCATRTVPGTVDDHKKCSCGEHCGCNPCTCAKSAATTGVGKAYCKCGDACTCVSCAA</sequence>
<evidence type="ECO:0000256" key="2">
    <source>
        <dbReference type="ARBA" id="ARBA00022723"/>
    </source>
</evidence>
<dbReference type="PRINTS" id="PR00877">
    <property type="entry name" value="MTPLANTPEC"/>
</dbReference>
<dbReference type="Pfam" id="PF02068">
    <property type="entry name" value="Metallothio_PEC"/>
    <property type="match status" value="1"/>
</dbReference>
<evidence type="ECO:0000256" key="1">
    <source>
        <dbReference type="ARBA" id="ARBA00005802"/>
    </source>
</evidence>
<comment type="caution">
    <text evidence="4">The sequence shown here is derived from an EMBL/GenBank/DDBJ whole genome shotgun (WGS) entry which is preliminary data.</text>
</comment>
<comment type="similarity">
    <text evidence="1">Belongs to the metallothionein superfamily. Type 15 family.</text>
</comment>
<evidence type="ECO:0000256" key="3">
    <source>
        <dbReference type="ARBA" id="ARBA00022851"/>
    </source>
</evidence>
<accession>A0AAW1Y5J8</accession>
<keyword evidence="3" id="KW-0480">Metal-thiolate cluster</keyword>
<proteinExistence type="inferred from homology"/>
<keyword evidence="5" id="KW-1185">Reference proteome</keyword>
<organism evidence="4 5">
    <name type="scientific">Rubus argutus</name>
    <name type="common">Southern blackberry</name>
    <dbReference type="NCBI Taxonomy" id="59490"/>
    <lineage>
        <taxon>Eukaryota</taxon>
        <taxon>Viridiplantae</taxon>
        <taxon>Streptophyta</taxon>
        <taxon>Embryophyta</taxon>
        <taxon>Tracheophyta</taxon>
        <taxon>Spermatophyta</taxon>
        <taxon>Magnoliopsida</taxon>
        <taxon>eudicotyledons</taxon>
        <taxon>Gunneridae</taxon>
        <taxon>Pentapetalae</taxon>
        <taxon>rosids</taxon>
        <taxon>fabids</taxon>
        <taxon>Rosales</taxon>
        <taxon>Rosaceae</taxon>
        <taxon>Rosoideae</taxon>
        <taxon>Rosoideae incertae sedis</taxon>
        <taxon>Rubus</taxon>
    </lineage>
</organism>
<dbReference type="PANTHER" id="PTHR48198:SF1">
    <property type="entry name" value="METALLOTHIONEIN-LIKE PROTEIN 4A-RELATED"/>
    <property type="match status" value="1"/>
</dbReference>
<keyword evidence="2" id="KW-0479">Metal-binding</keyword>
<dbReference type="GO" id="GO:0008270">
    <property type="term" value="F:zinc ion binding"/>
    <property type="evidence" value="ECO:0007669"/>
    <property type="project" value="InterPro"/>
</dbReference>
<dbReference type="InterPro" id="IPR000316">
    <property type="entry name" value="Metallthion_15"/>
</dbReference>
<gene>
    <name evidence="4" type="ORF">M0R45_009964</name>
</gene>
<evidence type="ECO:0000313" key="5">
    <source>
        <dbReference type="Proteomes" id="UP001457282"/>
    </source>
</evidence>
<reference evidence="4 5" key="1">
    <citation type="journal article" date="2023" name="G3 (Bethesda)">
        <title>A chromosome-length genome assembly and annotation of blackberry (Rubus argutus, cv. 'Hillquist').</title>
        <authorList>
            <person name="Bruna T."/>
            <person name="Aryal R."/>
            <person name="Dudchenko O."/>
            <person name="Sargent D.J."/>
            <person name="Mead D."/>
            <person name="Buti M."/>
            <person name="Cavallini A."/>
            <person name="Hytonen T."/>
            <person name="Andres J."/>
            <person name="Pham M."/>
            <person name="Weisz D."/>
            <person name="Mascagni F."/>
            <person name="Usai G."/>
            <person name="Natali L."/>
            <person name="Bassil N."/>
            <person name="Fernandez G.E."/>
            <person name="Lomsadze A."/>
            <person name="Armour M."/>
            <person name="Olukolu B."/>
            <person name="Poorten T."/>
            <person name="Britton C."/>
            <person name="Davik J."/>
            <person name="Ashrafi H."/>
            <person name="Aiden E.L."/>
            <person name="Borodovsky M."/>
            <person name="Worthington M."/>
        </authorList>
    </citation>
    <scope>NUCLEOTIDE SEQUENCE [LARGE SCALE GENOMIC DNA]</scope>
    <source>
        <strain evidence="4">PI 553951</strain>
    </source>
</reference>
<name>A0AAW1Y5J8_RUBAR</name>
<dbReference type="Proteomes" id="UP001457282">
    <property type="component" value="Unassembled WGS sequence"/>
</dbReference>
<dbReference type="AlphaFoldDB" id="A0AAW1Y5J8"/>
<evidence type="ECO:0000313" key="4">
    <source>
        <dbReference type="EMBL" id="KAK9944393.1"/>
    </source>
</evidence>
<protein>
    <submittedName>
        <fullName evidence="4">Uncharacterized protein</fullName>
    </submittedName>
</protein>
<dbReference type="EMBL" id="JBEDUW010000002">
    <property type="protein sequence ID" value="KAK9944393.1"/>
    <property type="molecule type" value="Genomic_DNA"/>
</dbReference>
<dbReference type="PANTHER" id="PTHR48198">
    <property type="entry name" value="EC PROTEIN HOMOLOG"/>
    <property type="match status" value="1"/>
</dbReference>